<feature type="compositionally biased region" description="Low complexity" evidence="1">
    <location>
        <begin position="294"/>
        <end position="310"/>
    </location>
</feature>
<proteinExistence type="predicted"/>
<evidence type="ECO:0000313" key="3">
    <source>
        <dbReference type="Proteomes" id="UP000466442"/>
    </source>
</evidence>
<dbReference type="AlphaFoldDB" id="A0A8S9WNB0"/>
<reference evidence="2" key="1">
    <citation type="journal article" date="2021" name="Mol. Ecol. Resour.">
        <title>Apolygus lucorum genome provides insights into omnivorousness and mesophyll feeding.</title>
        <authorList>
            <person name="Liu Y."/>
            <person name="Liu H."/>
            <person name="Wang H."/>
            <person name="Huang T."/>
            <person name="Liu B."/>
            <person name="Yang B."/>
            <person name="Yin L."/>
            <person name="Li B."/>
            <person name="Zhang Y."/>
            <person name="Zhang S."/>
            <person name="Jiang F."/>
            <person name="Zhang X."/>
            <person name="Ren Y."/>
            <person name="Wang B."/>
            <person name="Wang S."/>
            <person name="Lu Y."/>
            <person name="Wu K."/>
            <person name="Fan W."/>
            <person name="Wang G."/>
        </authorList>
    </citation>
    <scope>NUCLEOTIDE SEQUENCE</scope>
    <source>
        <strain evidence="2">12Hb</strain>
    </source>
</reference>
<feature type="compositionally biased region" description="Basic and acidic residues" evidence="1">
    <location>
        <begin position="32"/>
        <end position="44"/>
    </location>
</feature>
<protein>
    <submittedName>
        <fullName evidence="2">Uncharacterized protein</fullName>
    </submittedName>
</protein>
<feature type="compositionally biased region" description="Basic and acidic residues" evidence="1">
    <location>
        <begin position="122"/>
        <end position="151"/>
    </location>
</feature>
<accession>A0A8S9WNB0</accession>
<dbReference type="EMBL" id="WIXP02000017">
    <property type="protein sequence ID" value="KAF6197681.1"/>
    <property type="molecule type" value="Genomic_DNA"/>
</dbReference>
<evidence type="ECO:0000256" key="1">
    <source>
        <dbReference type="SAM" id="MobiDB-lite"/>
    </source>
</evidence>
<feature type="region of interest" description="Disordered" evidence="1">
    <location>
        <begin position="287"/>
        <end position="310"/>
    </location>
</feature>
<sequence length="310" mass="34857">MWTYWALEEGMLECGEEGKTSNHHPSPGTDRYQQDDGFKKRFDFGRGGGRRGGRGQSGQGYDDRTFQRDKGGAPPKDRPHQRGPHEGVRGATREYNCLSGSNRTDVRATSKQDNTLNKRKAKETPKSKVSKGEDMSRWEKMNTLRKKNEEEVGKDEECEDIEIPQRVGKQWDVLDIGIQYKGSDTGSGGYGYGCGGIKENQERPPIAQPREREYVPSISPKEILTLHKTAEHAEKTVCEESSQFVKRSASLWRVQRASIMVKKVPKQIVLWTYRAVFEETIQPVESPGRQHTVQLASGQSSQSLASPASL</sequence>
<dbReference type="Proteomes" id="UP000466442">
    <property type="component" value="Unassembled WGS sequence"/>
</dbReference>
<evidence type="ECO:0000313" key="2">
    <source>
        <dbReference type="EMBL" id="KAF6197681.1"/>
    </source>
</evidence>
<feature type="compositionally biased region" description="Basic and acidic residues" evidence="1">
    <location>
        <begin position="61"/>
        <end position="92"/>
    </location>
</feature>
<feature type="region of interest" description="Disordered" evidence="1">
    <location>
        <begin position="16"/>
        <end position="157"/>
    </location>
</feature>
<name>A0A8S9WNB0_APOLU</name>
<keyword evidence="3" id="KW-1185">Reference proteome</keyword>
<organism evidence="2 3">
    <name type="scientific">Apolygus lucorum</name>
    <name type="common">Small green plant bug</name>
    <name type="synonym">Lygocoris lucorum</name>
    <dbReference type="NCBI Taxonomy" id="248454"/>
    <lineage>
        <taxon>Eukaryota</taxon>
        <taxon>Metazoa</taxon>
        <taxon>Ecdysozoa</taxon>
        <taxon>Arthropoda</taxon>
        <taxon>Hexapoda</taxon>
        <taxon>Insecta</taxon>
        <taxon>Pterygota</taxon>
        <taxon>Neoptera</taxon>
        <taxon>Paraneoptera</taxon>
        <taxon>Hemiptera</taxon>
        <taxon>Heteroptera</taxon>
        <taxon>Panheteroptera</taxon>
        <taxon>Cimicomorpha</taxon>
        <taxon>Miridae</taxon>
        <taxon>Mirini</taxon>
        <taxon>Apolygus</taxon>
    </lineage>
</organism>
<gene>
    <name evidence="2" type="ORF">GE061_008647</name>
</gene>
<comment type="caution">
    <text evidence="2">The sequence shown here is derived from an EMBL/GenBank/DDBJ whole genome shotgun (WGS) entry which is preliminary data.</text>
</comment>